<feature type="region of interest" description="Disordered" evidence="1">
    <location>
        <begin position="70"/>
        <end position="90"/>
    </location>
</feature>
<dbReference type="EMBL" id="JAIQCJ010000074">
    <property type="protein sequence ID" value="KAJ8798383.1"/>
    <property type="molecule type" value="Genomic_DNA"/>
</dbReference>
<sequence>MSLLEAGGGRRLPEESLDNHPPQNCQLCYPRVPVPQSWSQSCQCSPRHCGFWSTVNDEVIKVFNDRKIRKSSTQKKIKRKERKEGGKEGRKKEGLFCLNDEKGQIIVEEAKQILANDTGDTTEDPYTSFVKLLPLNDCQFALYDATYKTRV</sequence>
<dbReference type="InterPro" id="IPR017904">
    <property type="entry name" value="ADF/Cofilin"/>
</dbReference>
<proteinExistence type="predicted"/>
<dbReference type="PANTHER" id="PTHR11913">
    <property type="entry name" value="COFILIN-RELATED"/>
    <property type="match status" value="1"/>
</dbReference>
<dbReference type="Proteomes" id="UP001159641">
    <property type="component" value="Unassembled WGS sequence"/>
</dbReference>
<organism evidence="2 3">
    <name type="scientific">Eschrichtius robustus</name>
    <name type="common">California gray whale</name>
    <name type="synonym">Eschrichtius gibbosus</name>
    <dbReference type="NCBI Taxonomy" id="9764"/>
    <lineage>
        <taxon>Eukaryota</taxon>
        <taxon>Metazoa</taxon>
        <taxon>Chordata</taxon>
        <taxon>Craniata</taxon>
        <taxon>Vertebrata</taxon>
        <taxon>Euteleostomi</taxon>
        <taxon>Mammalia</taxon>
        <taxon>Eutheria</taxon>
        <taxon>Laurasiatheria</taxon>
        <taxon>Artiodactyla</taxon>
        <taxon>Whippomorpha</taxon>
        <taxon>Cetacea</taxon>
        <taxon>Mysticeti</taxon>
        <taxon>Eschrichtiidae</taxon>
        <taxon>Eschrichtius</taxon>
    </lineage>
</organism>
<name>A0AB34I113_ESCRO</name>
<feature type="compositionally biased region" description="Basic residues" evidence="1">
    <location>
        <begin position="70"/>
        <end position="81"/>
    </location>
</feature>
<keyword evidence="3" id="KW-1185">Reference proteome</keyword>
<dbReference type="GO" id="GO:0030042">
    <property type="term" value="P:actin filament depolymerization"/>
    <property type="evidence" value="ECO:0007669"/>
    <property type="project" value="InterPro"/>
</dbReference>
<reference evidence="2 3" key="1">
    <citation type="submission" date="2022-11" db="EMBL/GenBank/DDBJ databases">
        <title>Whole genome sequence of Eschrichtius robustus ER-17-0199.</title>
        <authorList>
            <person name="Bruniche-Olsen A."/>
            <person name="Black A.N."/>
            <person name="Fields C.J."/>
            <person name="Walden K."/>
            <person name="Dewoody J.A."/>
        </authorList>
    </citation>
    <scope>NUCLEOTIDE SEQUENCE [LARGE SCALE GENOMIC DNA]</scope>
    <source>
        <strain evidence="2">ER-17-0199</strain>
        <tissue evidence="2">Blubber</tissue>
    </source>
</reference>
<dbReference type="GO" id="GO:0015629">
    <property type="term" value="C:actin cytoskeleton"/>
    <property type="evidence" value="ECO:0007669"/>
    <property type="project" value="InterPro"/>
</dbReference>
<evidence type="ECO:0000313" key="2">
    <source>
        <dbReference type="EMBL" id="KAJ8798383.1"/>
    </source>
</evidence>
<protein>
    <submittedName>
        <fullName evidence="2">Uncharacterized protein</fullName>
    </submittedName>
</protein>
<dbReference type="SUPFAM" id="SSF55753">
    <property type="entry name" value="Actin depolymerizing proteins"/>
    <property type="match status" value="1"/>
</dbReference>
<dbReference type="Gene3D" id="3.40.20.10">
    <property type="entry name" value="Severin"/>
    <property type="match status" value="1"/>
</dbReference>
<evidence type="ECO:0000313" key="3">
    <source>
        <dbReference type="Proteomes" id="UP001159641"/>
    </source>
</evidence>
<accession>A0AB34I113</accession>
<gene>
    <name evidence="2" type="ORF">J1605_001508</name>
</gene>
<dbReference type="AlphaFoldDB" id="A0AB34I113"/>
<comment type="caution">
    <text evidence="2">The sequence shown here is derived from an EMBL/GenBank/DDBJ whole genome shotgun (WGS) entry which is preliminary data.</text>
</comment>
<dbReference type="InterPro" id="IPR029006">
    <property type="entry name" value="ADF-H/Gelsolin-like_dom_sf"/>
</dbReference>
<evidence type="ECO:0000256" key="1">
    <source>
        <dbReference type="SAM" id="MobiDB-lite"/>
    </source>
</evidence>